<dbReference type="InterPro" id="IPR000531">
    <property type="entry name" value="Beta-barrel_TonB"/>
</dbReference>
<name>A0AAE5CDI8_9BACT</name>
<evidence type="ECO:0000313" key="11">
    <source>
        <dbReference type="EMBL" id="NIR75869.1"/>
    </source>
</evidence>
<reference evidence="11 12" key="1">
    <citation type="submission" date="2020-01" db="EMBL/GenBank/DDBJ databases">
        <title>Genomes assembled from Gulf of Kutch pelagic sediment metagenomes.</title>
        <authorList>
            <person name="Chandrashekar M."/>
            <person name="Mahajan M.S."/>
            <person name="Dave K.J."/>
            <person name="Vatsa P."/>
            <person name="Nathani N.M."/>
        </authorList>
    </citation>
    <scope>NUCLEOTIDE SEQUENCE [LARGE SCALE GENOMIC DNA]</scope>
    <source>
        <strain evidence="11">KS3-K002</strain>
    </source>
</reference>
<dbReference type="PANTHER" id="PTHR30069:SF29">
    <property type="entry name" value="HEMOGLOBIN AND HEMOGLOBIN-HAPTOGLOBIN-BINDING PROTEIN 1-RELATED"/>
    <property type="match status" value="1"/>
</dbReference>
<dbReference type="Pfam" id="PF00593">
    <property type="entry name" value="TonB_dep_Rec_b-barrel"/>
    <property type="match status" value="1"/>
</dbReference>
<comment type="subcellular location">
    <subcellularLocation>
        <location evidence="1">Cell outer membrane</location>
        <topology evidence="1">Multi-pass membrane protein</topology>
    </subcellularLocation>
</comment>
<dbReference type="PANTHER" id="PTHR30069">
    <property type="entry name" value="TONB-DEPENDENT OUTER MEMBRANE RECEPTOR"/>
    <property type="match status" value="1"/>
</dbReference>
<keyword evidence="4" id="KW-0812">Transmembrane</keyword>
<keyword evidence="6" id="KW-0798">TonB box</keyword>
<keyword evidence="5" id="KW-0732">Signal</keyword>
<dbReference type="EMBL" id="JAACAK010000096">
    <property type="protein sequence ID" value="NIR75869.1"/>
    <property type="molecule type" value="Genomic_DNA"/>
</dbReference>
<feature type="non-terminal residue" evidence="11">
    <location>
        <position position="1"/>
    </location>
</feature>
<evidence type="ECO:0000256" key="2">
    <source>
        <dbReference type="ARBA" id="ARBA00022448"/>
    </source>
</evidence>
<accession>A0AAE5CDI8</accession>
<evidence type="ECO:0000256" key="5">
    <source>
        <dbReference type="ARBA" id="ARBA00022729"/>
    </source>
</evidence>
<keyword evidence="9" id="KW-0998">Cell outer membrane</keyword>
<dbReference type="SUPFAM" id="SSF56935">
    <property type="entry name" value="Porins"/>
    <property type="match status" value="1"/>
</dbReference>
<dbReference type="Proteomes" id="UP000702544">
    <property type="component" value="Unassembled WGS sequence"/>
</dbReference>
<dbReference type="GO" id="GO:0015344">
    <property type="term" value="F:siderophore uptake transmembrane transporter activity"/>
    <property type="evidence" value="ECO:0007669"/>
    <property type="project" value="TreeGrafter"/>
</dbReference>
<gene>
    <name evidence="11" type="ORF">GWO12_12275</name>
</gene>
<evidence type="ECO:0000256" key="7">
    <source>
        <dbReference type="ARBA" id="ARBA00023136"/>
    </source>
</evidence>
<protein>
    <submittedName>
        <fullName evidence="11">TonB-dependent receptor</fullName>
    </submittedName>
</protein>
<dbReference type="AlphaFoldDB" id="A0AAE5CDI8"/>
<evidence type="ECO:0000256" key="8">
    <source>
        <dbReference type="ARBA" id="ARBA00023170"/>
    </source>
</evidence>
<keyword evidence="3" id="KW-1134">Transmembrane beta strand</keyword>
<evidence type="ECO:0000256" key="4">
    <source>
        <dbReference type="ARBA" id="ARBA00022692"/>
    </source>
</evidence>
<evidence type="ECO:0000256" key="9">
    <source>
        <dbReference type="ARBA" id="ARBA00023237"/>
    </source>
</evidence>
<feature type="domain" description="TonB-dependent receptor-like beta-barrel" evidence="10">
    <location>
        <begin position="15"/>
        <end position="243"/>
    </location>
</feature>
<keyword evidence="7" id="KW-0472">Membrane</keyword>
<comment type="caution">
    <text evidence="11">The sequence shown here is derived from an EMBL/GenBank/DDBJ whole genome shotgun (WGS) entry which is preliminary data.</text>
</comment>
<dbReference type="GO" id="GO:0044718">
    <property type="term" value="P:siderophore transmembrane transport"/>
    <property type="evidence" value="ECO:0007669"/>
    <property type="project" value="TreeGrafter"/>
</dbReference>
<dbReference type="Gene3D" id="2.40.170.20">
    <property type="entry name" value="TonB-dependent receptor, beta-barrel domain"/>
    <property type="match status" value="1"/>
</dbReference>
<evidence type="ECO:0000259" key="10">
    <source>
        <dbReference type="Pfam" id="PF00593"/>
    </source>
</evidence>
<evidence type="ECO:0000256" key="3">
    <source>
        <dbReference type="ARBA" id="ARBA00022452"/>
    </source>
</evidence>
<evidence type="ECO:0000256" key="6">
    <source>
        <dbReference type="ARBA" id="ARBA00023077"/>
    </source>
</evidence>
<organism evidence="11 12">
    <name type="scientific">Candidatus Kutchimonas denitrificans</name>
    <dbReference type="NCBI Taxonomy" id="3056748"/>
    <lineage>
        <taxon>Bacteria</taxon>
        <taxon>Pseudomonadati</taxon>
        <taxon>Gemmatimonadota</taxon>
        <taxon>Gemmatimonadia</taxon>
        <taxon>Candidatus Palauibacterales</taxon>
        <taxon>Candidatus Palauibacteraceae</taxon>
        <taxon>Candidatus Kutchimonas</taxon>
    </lineage>
</organism>
<keyword evidence="8 11" id="KW-0675">Receptor</keyword>
<dbReference type="InterPro" id="IPR039426">
    <property type="entry name" value="TonB-dep_rcpt-like"/>
</dbReference>
<evidence type="ECO:0000256" key="1">
    <source>
        <dbReference type="ARBA" id="ARBA00004571"/>
    </source>
</evidence>
<dbReference type="InterPro" id="IPR036942">
    <property type="entry name" value="Beta-barrel_TonB_sf"/>
</dbReference>
<evidence type="ECO:0000313" key="12">
    <source>
        <dbReference type="Proteomes" id="UP000702544"/>
    </source>
</evidence>
<sequence length="301" mass="32185">PGAPSEALDEIGDATNHAGGYVESELRLTTALALVAGLRLDQLPGGTGLTLDPRAALAYRLDDWTVRLGGGLYHQGPWRVRYDLPDSGTPSAIPTEARHLAVGVQREGRPGFRAEAFLKDYDDYVPRGDGPAALAGRARGIDVLLDLRGASALEGWVSYSLLDSKLDLGGCLCVPSAVDVTHTLTGVGRLALGTAWELGATARYATGKPYTPVTGPAADGQGPEYGPVHSDRLPDYFRLDARLTRLLPAAGGMFVVYLEALNLLDRANVMAYTWDETYQDRRAVGSFFADRTLVLGVEAQF</sequence>
<dbReference type="GO" id="GO:0009279">
    <property type="term" value="C:cell outer membrane"/>
    <property type="evidence" value="ECO:0007669"/>
    <property type="project" value="UniProtKB-SubCell"/>
</dbReference>
<keyword evidence="2" id="KW-0813">Transport</keyword>
<proteinExistence type="predicted"/>